<dbReference type="InterPro" id="IPR027842">
    <property type="entry name" value="HAM1-like_C"/>
</dbReference>
<dbReference type="PANTHER" id="PTHR31138">
    <property type="entry name" value="CHROMOSOME 19, WHOLE GENOME SHOTGUN SEQUENCE"/>
    <property type="match status" value="1"/>
</dbReference>
<gene>
    <name evidence="4" type="ORF">MYCIT1_LOCUS27218</name>
</gene>
<reference evidence="4" key="1">
    <citation type="submission" date="2023-11" db="EMBL/GenBank/DDBJ databases">
        <authorList>
            <person name="De Vega J J."/>
            <person name="De Vega J J."/>
        </authorList>
    </citation>
    <scope>NUCLEOTIDE SEQUENCE</scope>
</reference>
<dbReference type="EMBL" id="CAVNYO010000421">
    <property type="protein sequence ID" value="CAK5278009.1"/>
    <property type="molecule type" value="Genomic_DNA"/>
</dbReference>
<keyword evidence="1" id="KW-0175">Coiled coil</keyword>
<feature type="domain" description="HAM1-like C-terminal" evidence="2">
    <location>
        <begin position="609"/>
        <end position="731"/>
    </location>
</feature>
<evidence type="ECO:0000256" key="1">
    <source>
        <dbReference type="SAM" id="Coils"/>
    </source>
</evidence>
<feature type="coiled-coil region" evidence="1">
    <location>
        <begin position="168"/>
        <end position="195"/>
    </location>
</feature>
<organism evidence="4 5">
    <name type="scientific">Mycena citricolor</name>
    <dbReference type="NCBI Taxonomy" id="2018698"/>
    <lineage>
        <taxon>Eukaryota</taxon>
        <taxon>Fungi</taxon>
        <taxon>Dikarya</taxon>
        <taxon>Basidiomycota</taxon>
        <taxon>Agaricomycotina</taxon>
        <taxon>Agaricomycetes</taxon>
        <taxon>Agaricomycetidae</taxon>
        <taxon>Agaricales</taxon>
        <taxon>Marasmiineae</taxon>
        <taxon>Mycenaceae</taxon>
        <taxon>Mycena</taxon>
    </lineage>
</organism>
<protein>
    <submittedName>
        <fullName evidence="4">Uncharacterized protein</fullName>
    </submittedName>
</protein>
<dbReference type="InterPro" id="IPR045967">
    <property type="entry name" value="HAM1-like_N"/>
</dbReference>
<feature type="domain" description="HAM1-like N-terminal" evidence="3">
    <location>
        <begin position="26"/>
        <end position="267"/>
    </location>
</feature>
<dbReference type="AlphaFoldDB" id="A0AAD2HK95"/>
<evidence type="ECO:0000259" key="2">
    <source>
        <dbReference type="Pfam" id="PF14613"/>
    </source>
</evidence>
<dbReference type="Proteomes" id="UP001295794">
    <property type="component" value="Unassembled WGS sequence"/>
</dbReference>
<sequence length="779" mass="86189">MLYTLYGTHLPQSNSLPHIMDKTTSVLAAFDAGKLPSTQQIHAFTEWLRESVITAAEPSSEDPLSEQGRVFAGDVRGILEAYETLLKHKNGDNTLQDAIWHITEGDVTGAVKASTDPVDKSEIIDDAQVTRDSLRALLSIAWKSVVSEGDFLLNDFASFARLTLADAAEVVQGQAGRAKEQLREIDQEVEEGKRDGLGRDKDRLTEEEGNKQAVFENGMDKAKMVGSKAISVGQTAAEKSKEVSAKTRSQLEQSVQNAIERAQSDPAYRDKVSQIFDILHKWVVKALDADHTKPFTLDELVEDPSPDRHVHQALTGFKTFINRFSAPECTIDTVLDRAQIFLTCIRGHESTEFKAWVDQYFAYAQRILHDSDYARSAEAQQVQRGLSSQWNALLNADTEVGHSWAELQQSLLTFANAIGKDEDIVQLREAHAHFGNNIARSVQNSDLSVVERAIWFWRDLFTVYTPRLLGLLKDTPITRTEYVDEEVDFVLENLDVSTFELNPAHISLRNTTEVDVQTSRTKANTTDIGTVTHIHLRAVQLALKDASFYIKAKEAGKLIPSEFSGLLALEMPPEGIDIQITIRLISSPDERAKLRRYHRIEVANVQLSEKMKISVRESNHRIALALAKPIVKKRLRDALGKTLSEQLRAGLEWLDSTAFDVARRAEVFADAGAGPGPSFISAVWSEIGHLTKGKKGPGLRFTGAGIVVEDSDKKFAMGAEPQVLSGEKHGPVAAASTRLGAVNSLDKGKSQILSFKQTVEDKSAREAANSGWQSRAFDL</sequence>
<accession>A0AAD2HK95</accession>
<evidence type="ECO:0000313" key="4">
    <source>
        <dbReference type="EMBL" id="CAK5278009.1"/>
    </source>
</evidence>
<dbReference type="PANTHER" id="PTHR31138:SF1">
    <property type="entry name" value="PDZ DOMAIN-CONTAINING PROTEIN"/>
    <property type="match status" value="1"/>
</dbReference>
<comment type="caution">
    <text evidence="4">The sequence shown here is derived from an EMBL/GenBank/DDBJ whole genome shotgun (WGS) entry which is preliminary data.</text>
</comment>
<evidence type="ECO:0000259" key="3">
    <source>
        <dbReference type="Pfam" id="PF19343"/>
    </source>
</evidence>
<evidence type="ECO:0000313" key="5">
    <source>
        <dbReference type="Proteomes" id="UP001295794"/>
    </source>
</evidence>
<keyword evidence="5" id="KW-1185">Reference proteome</keyword>
<dbReference type="Pfam" id="PF14613">
    <property type="entry name" value="HAM1_C"/>
    <property type="match status" value="1"/>
</dbReference>
<dbReference type="Pfam" id="PF19343">
    <property type="entry name" value="HAM1_N"/>
    <property type="match status" value="1"/>
</dbReference>
<name>A0AAD2HK95_9AGAR</name>
<proteinExistence type="predicted"/>